<dbReference type="PROSITE" id="PS00107">
    <property type="entry name" value="PROTEIN_KINASE_ATP"/>
    <property type="match status" value="1"/>
</dbReference>
<evidence type="ECO:0000256" key="8">
    <source>
        <dbReference type="RuleBase" id="RU000304"/>
    </source>
</evidence>
<dbReference type="OMA" id="HKMTKQY"/>
<evidence type="ECO:0000256" key="6">
    <source>
        <dbReference type="ARBA" id="ARBA00022840"/>
    </source>
</evidence>
<dbReference type="SMART" id="SM00220">
    <property type="entry name" value="S_TKc"/>
    <property type="match status" value="1"/>
</dbReference>
<dbReference type="GO" id="GO:0005524">
    <property type="term" value="F:ATP binding"/>
    <property type="evidence" value="ECO:0007669"/>
    <property type="project" value="UniProtKB-UniRule"/>
</dbReference>
<dbReference type="InterPro" id="IPR000961">
    <property type="entry name" value="AGC-kinase_C"/>
</dbReference>
<reference evidence="12" key="1">
    <citation type="submission" date="2021-01" db="EMBL/GenBank/DDBJ databases">
        <authorList>
            <consortium name="Genoscope - CEA"/>
            <person name="William W."/>
        </authorList>
    </citation>
    <scope>NUCLEOTIDE SEQUENCE</scope>
</reference>
<feature type="domain" description="Protein kinase" evidence="10">
    <location>
        <begin position="48"/>
        <end position="300"/>
    </location>
</feature>
<feature type="region of interest" description="Disordered" evidence="9">
    <location>
        <begin position="1"/>
        <end position="27"/>
    </location>
</feature>
<dbReference type="Proteomes" id="UP000688137">
    <property type="component" value="Unassembled WGS sequence"/>
</dbReference>
<dbReference type="PROSITE" id="PS50011">
    <property type="entry name" value="PROTEIN_KINASE_DOM"/>
    <property type="match status" value="1"/>
</dbReference>
<dbReference type="FunFam" id="3.30.200.20:FF:000537">
    <property type="entry name" value="Non-specific serine/threonine protein kinase"/>
    <property type="match status" value="1"/>
</dbReference>
<keyword evidence="5" id="KW-0418">Kinase</keyword>
<evidence type="ECO:0000259" key="10">
    <source>
        <dbReference type="PROSITE" id="PS50011"/>
    </source>
</evidence>
<evidence type="ECO:0000256" key="4">
    <source>
        <dbReference type="ARBA" id="ARBA00022741"/>
    </source>
</evidence>
<feature type="compositionally biased region" description="Basic and acidic residues" evidence="9">
    <location>
        <begin position="1"/>
        <end position="21"/>
    </location>
</feature>
<feature type="domain" description="AGC-kinase C-terminal" evidence="11">
    <location>
        <begin position="301"/>
        <end position="365"/>
    </location>
</feature>
<evidence type="ECO:0000313" key="12">
    <source>
        <dbReference type="EMBL" id="CAD8044860.1"/>
    </source>
</evidence>
<evidence type="ECO:0000313" key="13">
    <source>
        <dbReference type="Proteomes" id="UP000688137"/>
    </source>
</evidence>
<evidence type="ECO:0000256" key="2">
    <source>
        <dbReference type="ARBA" id="ARBA00022553"/>
    </source>
</evidence>
<keyword evidence="13" id="KW-1185">Reference proteome</keyword>
<evidence type="ECO:0000256" key="5">
    <source>
        <dbReference type="ARBA" id="ARBA00022777"/>
    </source>
</evidence>
<dbReference type="GO" id="GO:0004674">
    <property type="term" value="F:protein serine/threonine kinase activity"/>
    <property type="evidence" value="ECO:0007669"/>
    <property type="project" value="UniProtKB-KW"/>
</dbReference>
<dbReference type="InterPro" id="IPR000719">
    <property type="entry name" value="Prot_kinase_dom"/>
</dbReference>
<dbReference type="Pfam" id="PF00433">
    <property type="entry name" value="Pkinase_C"/>
    <property type="match status" value="1"/>
</dbReference>
<evidence type="ECO:0000256" key="7">
    <source>
        <dbReference type="PROSITE-ProRule" id="PRU10141"/>
    </source>
</evidence>
<evidence type="ECO:0000256" key="9">
    <source>
        <dbReference type="SAM" id="MobiDB-lite"/>
    </source>
</evidence>
<keyword evidence="6 7" id="KW-0067">ATP-binding</keyword>
<dbReference type="InterPro" id="IPR008271">
    <property type="entry name" value="Ser/Thr_kinase_AS"/>
</dbReference>
<keyword evidence="1 8" id="KW-0723">Serine/threonine-protein kinase</keyword>
<comment type="similarity">
    <text evidence="8">Belongs to the protein kinase superfamily.</text>
</comment>
<keyword evidence="2" id="KW-0597">Phosphoprotein</keyword>
<dbReference type="PROSITE" id="PS51285">
    <property type="entry name" value="AGC_KINASE_CTER"/>
    <property type="match status" value="1"/>
</dbReference>
<dbReference type="InterPro" id="IPR017892">
    <property type="entry name" value="Pkinase_C"/>
</dbReference>
<dbReference type="PROSITE" id="PS00108">
    <property type="entry name" value="PROTEIN_KINASE_ST"/>
    <property type="match status" value="1"/>
</dbReference>
<evidence type="ECO:0000256" key="3">
    <source>
        <dbReference type="ARBA" id="ARBA00022679"/>
    </source>
</evidence>
<dbReference type="InterPro" id="IPR017441">
    <property type="entry name" value="Protein_kinase_ATP_BS"/>
</dbReference>
<dbReference type="Pfam" id="PF00069">
    <property type="entry name" value="Pkinase"/>
    <property type="match status" value="1"/>
</dbReference>
<dbReference type="PANTHER" id="PTHR24351">
    <property type="entry name" value="RIBOSOMAL PROTEIN S6 KINASE"/>
    <property type="match status" value="1"/>
</dbReference>
<name>A0A8S1JWF9_PARPR</name>
<feature type="binding site" evidence="7">
    <location>
        <position position="77"/>
    </location>
    <ligand>
        <name>ATP</name>
        <dbReference type="ChEBI" id="CHEBI:30616"/>
    </ligand>
</feature>
<dbReference type="CDD" id="cd05123">
    <property type="entry name" value="STKc_AGC"/>
    <property type="match status" value="1"/>
</dbReference>
<dbReference type="InterPro" id="IPR045270">
    <property type="entry name" value="STKc_AGC"/>
</dbReference>
<proteinExistence type="inferred from homology"/>
<protein>
    <submittedName>
        <fullName evidence="12">Uncharacterized protein</fullName>
    </submittedName>
</protein>
<comment type="caution">
    <text evidence="12">The sequence shown here is derived from an EMBL/GenBank/DDBJ whole genome shotgun (WGS) entry which is preliminary data.</text>
</comment>
<organism evidence="12 13">
    <name type="scientific">Paramecium primaurelia</name>
    <dbReference type="NCBI Taxonomy" id="5886"/>
    <lineage>
        <taxon>Eukaryota</taxon>
        <taxon>Sar</taxon>
        <taxon>Alveolata</taxon>
        <taxon>Ciliophora</taxon>
        <taxon>Intramacronucleata</taxon>
        <taxon>Oligohymenophorea</taxon>
        <taxon>Peniculida</taxon>
        <taxon>Parameciidae</taxon>
        <taxon>Paramecium</taxon>
    </lineage>
</organism>
<dbReference type="EMBL" id="CAJJDM010000004">
    <property type="protein sequence ID" value="CAD8044860.1"/>
    <property type="molecule type" value="Genomic_DNA"/>
</dbReference>
<dbReference type="AlphaFoldDB" id="A0A8S1JWF9"/>
<accession>A0A8S1JWF9</accession>
<dbReference type="FunFam" id="1.10.510.10:FF:000008">
    <property type="entry name" value="Non-specific serine/threonine protein kinase"/>
    <property type="match status" value="1"/>
</dbReference>
<gene>
    <name evidence="12" type="ORF">PPRIM_AZ9-3.1.T0080429</name>
</gene>
<evidence type="ECO:0000256" key="1">
    <source>
        <dbReference type="ARBA" id="ARBA00022527"/>
    </source>
</evidence>
<evidence type="ECO:0000259" key="11">
    <source>
        <dbReference type="PROSITE" id="PS51285"/>
    </source>
</evidence>
<keyword evidence="3" id="KW-0808">Transferase</keyword>
<dbReference type="SMART" id="SM00133">
    <property type="entry name" value="S_TK_X"/>
    <property type="match status" value="1"/>
</dbReference>
<sequence>MGICFQKEDNKQANQIEDSKTDSSNTIPGDAKQIKLNDQLNLVCLEDFIFNKVVGRGSFGKVMLVQHKMTKQYYAMKILRKDIIQQKGQQIHTMNERQILEVAQHPFIVKLHFAFQTPEKLYLVTDFLAGGELFYHLRKSKKFSEERMKLYAAELILALDYLHQKGIIYRDLKPENILIGADGHLKLTDFGLSRINLKEGERTYTFCGTPEYLAPEILLGQGHDQLADWWSLGALMYEMINGAPPFYSNDKGMMFRNRLEKKIEMKSWFSEEVSDLLTGLLINDATKRINIHQIKAHPFFKSLSWEDVYDKKIKPQFIPKLKDELDLQNIDPVFTEEEITDTPINSLKVGTFDKFTYANSQIFKQ</sequence>
<keyword evidence="4 7" id="KW-0547">Nucleotide-binding</keyword>